<dbReference type="InterPro" id="IPR009057">
    <property type="entry name" value="Homeodomain-like_sf"/>
</dbReference>
<reference evidence="8" key="1">
    <citation type="submission" date="2025-08" db="UniProtKB">
        <authorList>
            <consortium name="RefSeq"/>
        </authorList>
    </citation>
    <scope>IDENTIFICATION</scope>
    <source>
        <tissue evidence="8">Seedling</tissue>
    </source>
</reference>
<dbReference type="InterPro" id="IPR001005">
    <property type="entry name" value="SANT/Myb"/>
</dbReference>
<evidence type="ECO:0000259" key="5">
    <source>
        <dbReference type="PROSITE" id="PS50090"/>
    </source>
</evidence>
<evidence type="ECO:0000313" key="8">
    <source>
        <dbReference type="RefSeq" id="XP_015880984.1"/>
    </source>
</evidence>
<dbReference type="InterPro" id="IPR015495">
    <property type="entry name" value="Myb_TF_plants"/>
</dbReference>
<dbReference type="CDD" id="cd00167">
    <property type="entry name" value="SANT"/>
    <property type="match status" value="2"/>
</dbReference>
<keyword evidence="2" id="KW-0677">Repeat</keyword>
<dbReference type="GO" id="GO:0005634">
    <property type="term" value="C:nucleus"/>
    <property type="evidence" value="ECO:0007669"/>
    <property type="project" value="UniProtKB-SubCell"/>
</dbReference>
<dbReference type="InParanoid" id="A0A6P3ZLB5"/>
<evidence type="ECO:0000256" key="4">
    <source>
        <dbReference type="ARBA" id="ARBA00023242"/>
    </source>
</evidence>
<dbReference type="SUPFAM" id="SSF46689">
    <property type="entry name" value="Homeodomain-like"/>
    <property type="match status" value="1"/>
</dbReference>
<evidence type="ECO:0000259" key="6">
    <source>
        <dbReference type="PROSITE" id="PS51294"/>
    </source>
</evidence>
<dbReference type="InterPro" id="IPR017930">
    <property type="entry name" value="Myb_dom"/>
</dbReference>
<dbReference type="Proteomes" id="UP001652623">
    <property type="component" value="Chromosome 4"/>
</dbReference>
<dbReference type="Pfam" id="PF00249">
    <property type="entry name" value="Myb_DNA-binding"/>
    <property type="match status" value="2"/>
</dbReference>
<proteinExistence type="predicted"/>
<dbReference type="GO" id="GO:0003677">
    <property type="term" value="F:DNA binding"/>
    <property type="evidence" value="ECO:0007669"/>
    <property type="project" value="UniProtKB-KW"/>
</dbReference>
<feature type="domain" description="HTH myb-type" evidence="6">
    <location>
        <begin position="9"/>
        <end position="61"/>
    </location>
</feature>
<evidence type="ECO:0000256" key="2">
    <source>
        <dbReference type="ARBA" id="ARBA00022737"/>
    </source>
</evidence>
<dbReference type="KEGG" id="zju:107416948"/>
<dbReference type="PROSITE" id="PS51294">
    <property type="entry name" value="HTH_MYB"/>
    <property type="match status" value="2"/>
</dbReference>
<feature type="domain" description="HTH myb-type" evidence="6">
    <location>
        <begin position="62"/>
        <end position="116"/>
    </location>
</feature>
<keyword evidence="3" id="KW-0238">DNA-binding</keyword>
<evidence type="ECO:0000256" key="1">
    <source>
        <dbReference type="ARBA" id="ARBA00004123"/>
    </source>
</evidence>
<dbReference type="AlphaFoldDB" id="A0A6P3ZLB5"/>
<feature type="domain" description="Myb-like" evidence="5">
    <location>
        <begin position="62"/>
        <end position="112"/>
    </location>
</feature>
<evidence type="ECO:0000313" key="7">
    <source>
        <dbReference type="Proteomes" id="UP001652623"/>
    </source>
</evidence>
<keyword evidence="7" id="KW-1185">Reference proteome</keyword>
<keyword evidence="4" id="KW-0539">Nucleus</keyword>
<dbReference type="SMART" id="SM00717">
    <property type="entry name" value="SANT"/>
    <property type="match status" value="2"/>
</dbReference>
<feature type="domain" description="Myb-like" evidence="5">
    <location>
        <begin position="9"/>
        <end position="61"/>
    </location>
</feature>
<comment type="subcellular location">
    <subcellularLocation>
        <location evidence="1">Nucleus</location>
    </subcellularLocation>
</comment>
<dbReference type="PANTHER" id="PTHR10641:SF1418">
    <property type="entry name" value="MYB-RELATED TRANSCRIPTION FACTOR"/>
    <property type="match status" value="1"/>
</dbReference>
<name>A0A6P3ZLB5_ZIZJJ</name>
<dbReference type="PANTHER" id="PTHR10641">
    <property type="entry name" value="MYB FAMILY TRANSCRIPTION FACTOR"/>
    <property type="match status" value="1"/>
</dbReference>
<accession>A0A6P3ZLB5</accession>
<sequence>MVRTPCCDKSGLKKGTWTPEEDRKLIAYVSRYGCWNWRQLPRFAGLQRCGKSCRLRWMNYLRPNIKRGNYTKEEEETIIRLHQSLGNRWSAIAAQLPGRTDNEVKNHWHTNLKKRVQHNYVTHGLEIYSNNSSNDYNIPSQEKTKNNTISEHNNSALEDQAALQILESSTLSPGQTYSSSDEVSTISTDTTFTETSTTNFAADDSNVSAYNSLETFSEFSGNFWTEPFLADNSYIPSEFLTPITDLEIFSPLFDGSSLSSTHEYYMEHEVLFW</sequence>
<dbReference type="RefSeq" id="XP_015880984.1">
    <property type="nucleotide sequence ID" value="XM_016025498.4"/>
</dbReference>
<dbReference type="Gene3D" id="1.10.10.60">
    <property type="entry name" value="Homeodomain-like"/>
    <property type="match status" value="2"/>
</dbReference>
<dbReference type="GeneID" id="107416948"/>
<protein>
    <submittedName>
        <fullName evidence="8">Transcription factor MYB13</fullName>
    </submittedName>
</protein>
<dbReference type="FunFam" id="1.10.10.60:FF:000001">
    <property type="entry name" value="MYB-related transcription factor"/>
    <property type="match status" value="1"/>
</dbReference>
<gene>
    <name evidence="8" type="primary">LOC107416948</name>
</gene>
<evidence type="ECO:0000256" key="3">
    <source>
        <dbReference type="ARBA" id="ARBA00023125"/>
    </source>
</evidence>
<dbReference type="PROSITE" id="PS50090">
    <property type="entry name" value="MYB_LIKE"/>
    <property type="match status" value="2"/>
</dbReference>
<organism evidence="7 8">
    <name type="scientific">Ziziphus jujuba</name>
    <name type="common">Chinese jujube</name>
    <name type="synonym">Ziziphus sativa</name>
    <dbReference type="NCBI Taxonomy" id="326968"/>
    <lineage>
        <taxon>Eukaryota</taxon>
        <taxon>Viridiplantae</taxon>
        <taxon>Streptophyta</taxon>
        <taxon>Embryophyta</taxon>
        <taxon>Tracheophyta</taxon>
        <taxon>Spermatophyta</taxon>
        <taxon>Magnoliopsida</taxon>
        <taxon>eudicotyledons</taxon>
        <taxon>Gunneridae</taxon>
        <taxon>Pentapetalae</taxon>
        <taxon>rosids</taxon>
        <taxon>fabids</taxon>
        <taxon>Rosales</taxon>
        <taxon>Rhamnaceae</taxon>
        <taxon>Paliureae</taxon>
        <taxon>Ziziphus</taxon>
    </lineage>
</organism>